<name>A0A060NS82_9TELE</name>
<dbReference type="GO" id="GO:0005743">
    <property type="term" value="C:mitochondrial inner membrane"/>
    <property type="evidence" value="ECO:0007669"/>
    <property type="project" value="UniProtKB-SubCell"/>
</dbReference>
<evidence type="ECO:0000256" key="9">
    <source>
        <dbReference type="ARBA" id="ARBA00022967"/>
    </source>
</evidence>
<dbReference type="GO" id="GO:0006120">
    <property type="term" value="P:mitochondrial electron transport, NADH to ubiquinone"/>
    <property type="evidence" value="ECO:0007669"/>
    <property type="project" value="InterPro"/>
</dbReference>
<evidence type="ECO:0000256" key="12">
    <source>
        <dbReference type="ARBA" id="ARBA00023027"/>
    </source>
</evidence>
<feature type="transmembrane region" description="Helical" evidence="17">
    <location>
        <begin position="93"/>
        <end position="113"/>
    </location>
</feature>
<proteinExistence type="inferred from homology"/>
<dbReference type="GeneID" id="70902023"/>
<keyword evidence="10 17" id="KW-0249">Electron transport</keyword>
<keyword evidence="8 17" id="KW-0999">Mitochondrion inner membrane</keyword>
<dbReference type="Pfam" id="PF06444">
    <property type="entry name" value="NADH_dehy_S2_C"/>
    <property type="match status" value="1"/>
</dbReference>
<feature type="transmembrane region" description="Helical" evidence="17">
    <location>
        <begin position="152"/>
        <end position="170"/>
    </location>
</feature>
<evidence type="ECO:0000259" key="19">
    <source>
        <dbReference type="Pfam" id="PF06444"/>
    </source>
</evidence>
<evidence type="ECO:0000256" key="15">
    <source>
        <dbReference type="ARBA" id="ARBA00023136"/>
    </source>
</evidence>
<evidence type="ECO:0000256" key="8">
    <source>
        <dbReference type="ARBA" id="ARBA00022792"/>
    </source>
</evidence>
<dbReference type="InterPro" id="IPR010933">
    <property type="entry name" value="NADH_DH_su2_C"/>
</dbReference>
<keyword evidence="15 17" id="KW-0472">Membrane</keyword>
<keyword evidence="12 17" id="KW-0520">NAD</keyword>
<dbReference type="Pfam" id="PF00361">
    <property type="entry name" value="Proton_antipo_M"/>
    <property type="match status" value="1"/>
</dbReference>
<feature type="transmembrane region" description="Helical" evidence="17">
    <location>
        <begin position="324"/>
        <end position="347"/>
    </location>
</feature>
<evidence type="ECO:0000256" key="11">
    <source>
        <dbReference type="ARBA" id="ARBA00022989"/>
    </source>
</evidence>
<feature type="transmembrane region" description="Helical" evidence="17">
    <location>
        <begin position="239"/>
        <end position="264"/>
    </location>
</feature>
<keyword evidence="14 17" id="KW-0496">Mitochondrion</keyword>
<evidence type="ECO:0000256" key="13">
    <source>
        <dbReference type="ARBA" id="ARBA00023075"/>
    </source>
</evidence>
<keyword evidence="7 17" id="KW-0812">Transmembrane</keyword>
<keyword evidence="11 17" id="KW-1133">Transmembrane helix</keyword>
<evidence type="ECO:0000256" key="10">
    <source>
        <dbReference type="ARBA" id="ARBA00022982"/>
    </source>
</evidence>
<evidence type="ECO:0000256" key="6">
    <source>
        <dbReference type="ARBA" id="ARBA00022660"/>
    </source>
</evidence>
<feature type="domain" description="NADH dehydrogenase subunit 2 C-terminal" evidence="19">
    <location>
        <begin position="289"/>
        <end position="342"/>
    </location>
</feature>
<dbReference type="AlphaFoldDB" id="A0A060NS82"/>
<feature type="domain" description="NADH:quinone oxidoreductase/Mrp antiporter transmembrane" evidence="18">
    <location>
        <begin position="24"/>
        <end position="288"/>
    </location>
</feature>
<accession>A0A060NS82</accession>
<evidence type="ECO:0000256" key="2">
    <source>
        <dbReference type="ARBA" id="ARBA00007012"/>
    </source>
</evidence>
<evidence type="ECO:0000256" key="5">
    <source>
        <dbReference type="ARBA" id="ARBA00022448"/>
    </source>
</evidence>
<dbReference type="InterPro" id="IPR050175">
    <property type="entry name" value="Complex_I_Subunit_2"/>
</dbReference>
<comment type="subcellular location">
    <subcellularLocation>
        <location evidence="1 17">Mitochondrion inner membrane</location>
        <topology evidence="1 17">Multi-pass membrane protein</topology>
    </subcellularLocation>
</comment>
<comment type="similarity">
    <text evidence="2 17">Belongs to the complex I subunit 2 family.</text>
</comment>
<comment type="catalytic activity">
    <reaction evidence="16 17">
        <text>a ubiquinone + NADH + 5 H(+)(in) = a ubiquinol + NAD(+) + 4 H(+)(out)</text>
        <dbReference type="Rhea" id="RHEA:29091"/>
        <dbReference type="Rhea" id="RHEA-COMP:9565"/>
        <dbReference type="Rhea" id="RHEA-COMP:9566"/>
        <dbReference type="ChEBI" id="CHEBI:15378"/>
        <dbReference type="ChEBI" id="CHEBI:16389"/>
        <dbReference type="ChEBI" id="CHEBI:17976"/>
        <dbReference type="ChEBI" id="CHEBI:57540"/>
        <dbReference type="ChEBI" id="CHEBI:57945"/>
        <dbReference type="EC" id="7.1.1.2"/>
    </reaction>
</comment>
<geneLocation type="mitochondrion" evidence="20"/>
<evidence type="ECO:0000256" key="14">
    <source>
        <dbReference type="ARBA" id="ARBA00023128"/>
    </source>
</evidence>
<feature type="transmembrane region" description="Helical" evidence="17">
    <location>
        <begin position="191"/>
        <end position="219"/>
    </location>
</feature>
<keyword evidence="9 17" id="KW-1278">Translocase</keyword>
<dbReference type="EC" id="7.1.1.2" evidence="3 17"/>
<reference evidence="20" key="1">
    <citation type="journal article" date="2014" name="Gene">
        <title>Mitogenomic circumscription of a novel percomorph fish clade mainly comprising "Syngnathoidei" (Teleostei).</title>
        <authorList>
            <person name="Song H.Y."/>
            <person name="Mabuchi K."/>
            <person name="Satoh T.P."/>
            <person name="Moore J.A."/>
            <person name="Yamanoue Y."/>
            <person name="Miya M."/>
            <person name="Nishida M."/>
        </authorList>
    </citation>
    <scope>NUCLEOTIDE SEQUENCE</scope>
</reference>
<evidence type="ECO:0000256" key="17">
    <source>
        <dbReference type="RuleBase" id="RU003403"/>
    </source>
</evidence>
<protein>
    <recommendedName>
        <fullName evidence="4 17">NADH-ubiquinone oxidoreductase chain 2</fullName>
        <ecNumber evidence="3 17">7.1.1.2</ecNumber>
    </recommendedName>
</protein>
<dbReference type="PRINTS" id="PR01436">
    <property type="entry name" value="NADHDHGNASE2"/>
</dbReference>
<gene>
    <name evidence="20" type="primary">ND2</name>
</gene>
<dbReference type="RefSeq" id="YP_010282227.1">
    <property type="nucleotide sequence ID" value="NC_061030.1"/>
</dbReference>
<evidence type="ECO:0000256" key="3">
    <source>
        <dbReference type="ARBA" id="ARBA00012944"/>
    </source>
</evidence>
<dbReference type="PANTHER" id="PTHR46552">
    <property type="entry name" value="NADH-UBIQUINONE OXIDOREDUCTASE CHAIN 2"/>
    <property type="match status" value="1"/>
</dbReference>
<evidence type="ECO:0000259" key="18">
    <source>
        <dbReference type="Pfam" id="PF00361"/>
    </source>
</evidence>
<keyword evidence="13 17" id="KW-0830">Ubiquinone</keyword>
<keyword evidence="6 17" id="KW-0679">Respiratory chain</keyword>
<dbReference type="GO" id="GO:0008137">
    <property type="term" value="F:NADH dehydrogenase (ubiquinone) activity"/>
    <property type="evidence" value="ECO:0007669"/>
    <property type="project" value="UniProtKB-EC"/>
</dbReference>
<organism evidence="20">
    <name type="scientific">Upeneus tragula</name>
    <name type="common">freckled goatish</name>
    <dbReference type="NCBI Taxonomy" id="392302"/>
    <lineage>
        <taxon>Eukaryota</taxon>
        <taxon>Metazoa</taxon>
        <taxon>Chordata</taxon>
        <taxon>Craniata</taxon>
        <taxon>Vertebrata</taxon>
        <taxon>Euteleostomi</taxon>
        <taxon>Actinopterygii</taxon>
        <taxon>Neopterygii</taxon>
        <taxon>Teleostei</taxon>
        <taxon>Neoteleostei</taxon>
        <taxon>Acanthomorphata</taxon>
        <taxon>Syngnathiaria</taxon>
        <taxon>Syngnathiformes</taxon>
        <taxon>Mulloidea</taxon>
        <taxon>Mullidae</taxon>
        <taxon>Upeneus</taxon>
    </lineage>
</organism>
<evidence type="ECO:0000256" key="7">
    <source>
        <dbReference type="ARBA" id="ARBA00022692"/>
    </source>
</evidence>
<evidence type="ECO:0000313" key="20">
    <source>
        <dbReference type="EMBL" id="BAO84642.1"/>
    </source>
</evidence>
<dbReference type="PANTHER" id="PTHR46552:SF1">
    <property type="entry name" value="NADH-UBIQUINONE OXIDOREDUCTASE CHAIN 2"/>
    <property type="match status" value="1"/>
</dbReference>
<dbReference type="InterPro" id="IPR003917">
    <property type="entry name" value="NADH_UbQ_OxRdtase_chain2"/>
</dbReference>
<dbReference type="CTD" id="4536"/>
<dbReference type="InterPro" id="IPR001750">
    <property type="entry name" value="ND/Mrp_TM"/>
</dbReference>
<sequence>MINPLVISILLITMGLGTIVTFASSHWLLAWMGIELNTLAILPILAGRHHSRATEASVKYFLIQVTAAAMLLFATCSNAWYTGEWNIQEMAHPLSVTMAIVALALKLGLVPLHTWMPEVLQGLDLIVGLIVATWQKLGPLVLLFQITPRDSQLLLVLGAISVLVAGWAGLNQVQVRKILAYSSIAHMGWMVVALHFSTALAILTLLIYLVMTAAAYFIFNVNKTNTLYSFHRTPSNPATITVAILVLLSLGGLPPLTGFITKWLIIQELTVQSHGALVTLLVFSALLSLYYYLRLSHALTLTMPPRHVMVTALWRLDPPNPTPLMPAFIAMAIALLPIMPIIASLTLK</sequence>
<comment type="function">
    <text evidence="17">Core subunit of the mitochondrial membrane respiratory chain NADH dehydrogenase (Complex I) which catalyzes electron transfer from NADH through the respiratory chain, using ubiquinone as an electron acceptor. Essential for the catalytic activity and assembly of complex I.</text>
</comment>
<dbReference type="EMBL" id="AB355920">
    <property type="protein sequence ID" value="BAO84642.1"/>
    <property type="molecule type" value="Genomic_DNA"/>
</dbReference>
<evidence type="ECO:0000256" key="16">
    <source>
        <dbReference type="ARBA" id="ARBA00049551"/>
    </source>
</evidence>
<feature type="transmembrane region" description="Helical" evidence="17">
    <location>
        <begin position="58"/>
        <end position="81"/>
    </location>
</feature>
<keyword evidence="5" id="KW-0813">Transport</keyword>
<feature type="transmembrane region" description="Helical" evidence="17">
    <location>
        <begin position="276"/>
        <end position="293"/>
    </location>
</feature>
<evidence type="ECO:0000256" key="1">
    <source>
        <dbReference type="ARBA" id="ARBA00004448"/>
    </source>
</evidence>
<evidence type="ECO:0000256" key="4">
    <source>
        <dbReference type="ARBA" id="ARBA00021008"/>
    </source>
</evidence>